<dbReference type="EC" id="1.1.1.-" evidence="4"/>
<gene>
    <name evidence="4" type="primary">bdhA</name>
    <name evidence="4" type="ORF">ERS852476_00158</name>
</gene>
<dbReference type="SUPFAM" id="SSF56796">
    <property type="entry name" value="Dehydroquinate synthase-like"/>
    <property type="match status" value="1"/>
</dbReference>
<dbReference type="InterPro" id="IPR056798">
    <property type="entry name" value="ADH_Fe_C"/>
</dbReference>
<dbReference type="Proteomes" id="UP000095645">
    <property type="component" value="Unassembled WGS sequence"/>
</dbReference>
<evidence type="ECO:0000256" key="1">
    <source>
        <dbReference type="ARBA" id="ARBA00023002"/>
    </source>
</evidence>
<dbReference type="InterPro" id="IPR001670">
    <property type="entry name" value="ADH_Fe/GldA"/>
</dbReference>
<dbReference type="GO" id="GO:1990362">
    <property type="term" value="F:butanol dehydrogenase (NAD+) activity"/>
    <property type="evidence" value="ECO:0007669"/>
    <property type="project" value="InterPro"/>
</dbReference>
<accession>A0A173WZZ5</accession>
<feature type="domain" description="Alcohol dehydrogenase iron-type/glycerol dehydrogenase GldA" evidence="2">
    <location>
        <begin position="9"/>
        <end position="180"/>
    </location>
</feature>
<dbReference type="PROSITE" id="PS00060">
    <property type="entry name" value="ADH_IRON_2"/>
    <property type="match status" value="1"/>
</dbReference>
<name>A0A173WZZ5_9FIRM</name>
<dbReference type="PANTHER" id="PTHR43633">
    <property type="entry name" value="ALCOHOL DEHYDROGENASE YQHD"/>
    <property type="match status" value="1"/>
</dbReference>
<evidence type="ECO:0000259" key="2">
    <source>
        <dbReference type="Pfam" id="PF00465"/>
    </source>
</evidence>
<organism evidence="4 5">
    <name type="scientific">Blautia obeum</name>
    <dbReference type="NCBI Taxonomy" id="40520"/>
    <lineage>
        <taxon>Bacteria</taxon>
        <taxon>Bacillati</taxon>
        <taxon>Bacillota</taxon>
        <taxon>Clostridia</taxon>
        <taxon>Lachnospirales</taxon>
        <taxon>Lachnospiraceae</taxon>
        <taxon>Blautia</taxon>
    </lineage>
</organism>
<dbReference type="GO" id="GO:0008106">
    <property type="term" value="F:alcohol dehydrogenase (NADP+) activity"/>
    <property type="evidence" value="ECO:0007669"/>
    <property type="project" value="TreeGrafter"/>
</dbReference>
<dbReference type="GO" id="GO:0046872">
    <property type="term" value="F:metal ion binding"/>
    <property type="evidence" value="ECO:0007669"/>
    <property type="project" value="InterPro"/>
</dbReference>
<protein>
    <submittedName>
        <fullName evidence="4">NADH-dependent butanol dehydrogenase A</fullName>
        <ecNumber evidence="4">1.1.1.-</ecNumber>
    </submittedName>
</protein>
<keyword evidence="1 4" id="KW-0560">Oxidoreductase</keyword>
<proteinExistence type="predicted"/>
<evidence type="ECO:0000313" key="4">
    <source>
        <dbReference type="EMBL" id="CUN45071.1"/>
    </source>
</evidence>
<dbReference type="AlphaFoldDB" id="A0A173WZZ5"/>
<feature type="domain" description="Fe-containing alcohol dehydrogenase-like C-terminal" evidence="3">
    <location>
        <begin position="194"/>
        <end position="391"/>
    </location>
</feature>
<dbReference type="Pfam" id="PF00465">
    <property type="entry name" value="Fe-ADH"/>
    <property type="match status" value="1"/>
</dbReference>
<dbReference type="EMBL" id="CYZP01000001">
    <property type="protein sequence ID" value="CUN45071.1"/>
    <property type="molecule type" value="Genomic_DNA"/>
</dbReference>
<evidence type="ECO:0000259" key="3">
    <source>
        <dbReference type="Pfam" id="PF25137"/>
    </source>
</evidence>
<sequence>MRNFEYYTPTQILFGKDTHLQAGSLLKKYGAKKVLIHYGGQSAVRSGLIDEITSNLKEEGLEYITLGGVIPNPLLSKVREGIELCQKEHVDFILAVGGGSVIDSSKAIGYGVANPNNDVWDFCLKKAVPTGCLPIGVILTIAASGSEMSSSSVITNEETKEKRGCAKTDYCRPKFAILNPRLTYTLPQYQTESGCVDILMHTMERYFVNIETMEITDSISEALMQTVIYNARILMKEPDNYSARAEIMWAGSLSHNGLTGCGTGGGDWACHQLEHELGGVYNVTHGAGLAAIWGSWARYVYEVNPERFAQFATNVFDIPCGTDYKETALAGIEAMENFFRSVKMPTSLHELGLDLTDQQIHNLAFKCSFKDTRTIGVFKQLNMRDMEKIYLMAR</sequence>
<reference evidence="4 5" key="1">
    <citation type="submission" date="2015-09" db="EMBL/GenBank/DDBJ databases">
        <authorList>
            <consortium name="Pathogen Informatics"/>
        </authorList>
    </citation>
    <scope>NUCLEOTIDE SEQUENCE [LARGE SCALE GENOMIC DNA]</scope>
    <source>
        <strain evidence="4 5">2789STDY5834861</strain>
    </source>
</reference>
<evidence type="ECO:0000313" key="5">
    <source>
        <dbReference type="Proteomes" id="UP000095645"/>
    </source>
</evidence>
<dbReference type="Gene3D" id="3.40.50.1970">
    <property type="match status" value="1"/>
</dbReference>
<dbReference type="GO" id="GO:1990002">
    <property type="term" value="F:methylglyoxal reductase (NADPH) (acetol producing) activity"/>
    <property type="evidence" value="ECO:0007669"/>
    <property type="project" value="TreeGrafter"/>
</dbReference>
<dbReference type="FunFam" id="3.40.50.1970:FF:000003">
    <property type="entry name" value="Alcohol dehydrogenase, iron-containing"/>
    <property type="match status" value="1"/>
</dbReference>
<dbReference type="Pfam" id="PF25137">
    <property type="entry name" value="ADH_Fe_C"/>
    <property type="match status" value="1"/>
</dbReference>
<dbReference type="CDD" id="cd08187">
    <property type="entry name" value="BDH"/>
    <property type="match status" value="1"/>
</dbReference>
<dbReference type="InterPro" id="IPR044731">
    <property type="entry name" value="BDH-like"/>
</dbReference>
<dbReference type="PANTHER" id="PTHR43633:SF1">
    <property type="entry name" value="ALCOHOL DEHYDROGENASE YQHD"/>
    <property type="match status" value="1"/>
</dbReference>
<dbReference type="GO" id="GO:0005829">
    <property type="term" value="C:cytosol"/>
    <property type="evidence" value="ECO:0007669"/>
    <property type="project" value="TreeGrafter"/>
</dbReference>
<dbReference type="Gene3D" id="1.20.1090.10">
    <property type="entry name" value="Dehydroquinate synthase-like - alpha domain"/>
    <property type="match status" value="1"/>
</dbReference>
<dbReference type="RefSeq" id="WP_055057241.1">
    <property type="nucleotide sequence ID" value="NZ_CYZP01000001.1"/>
</dbReference>
<dbReference type="InterPro" id="IPR018211">
    <property type="entry name" value="ADH_Fe_CS"/>
</dbReference>